<evidence type="ECO:0000313" key="1">
    <source>
        <dbReference type="EMBL" id="KAF7363172.1"/>
    </source>
</evidence>
<dbReference type="OrthoDB" id="3128527at2759"/>
<keyword evidence="2" id="KW-1185">Reference proteome</keyword>
<sequence length="437" mass="48249">MPRFEPTARSTARNLMTVDQSLSLANRSTVINNLPAKNVTGFNESSQCHRRLRPSSSITPWPLLRHVDSASPACFADGCPPPSAERAPVRHTQTTLTSLVCAMYGAASCARSPYPDMRRLALDLDALLARRPPLPSKLFGSLSRSQCPRARPCAAQVPDWPPTQVLKDAPPLRTTYFMPALRSLHRASLWRERTRWMPGSASLLQFELIVQPRLARAFNDASICPRRSSIPTQHGHPTHAVLWCRREQLTPTPNTRSRTTPGHYRLTILPHASSACAPTTRSQGKCAFLGGPQSSPRILHVVLRIARARRCCTIIALSPLNDEPALYLHALRRCAGPARPRVDARQYHALPALLTLSLSPDRISISGAYLPFISPIRFTRQLPKRVPSHPFCKSVLRAPLLVSIHMFSARATRNHPATPLTMVIQLSSPSSRAGSPS</sequence>
<evidence type="ECO:0000313" key="2">
    <source>
        <dbReference type="Proteomes" id="UP000620124"/>
    </source>
</evidence>
<proteinExistence type="predicted"/>
<comment type="caution">
    <text evidence="1">The sequence shown here is derived from an EMBL/GenBank/DDBJ whole genome shotgun (WGS) entry which is preliminary data.</text>
</comment>
<gene>
    <name evidence="1" type="ORF">MVEN_00669700</name>
</gene>
<protein>
    <submittedName>
        <fullName evidence="1">Uncharacterized protein</fullName>
    </submittedName>
</protein>
<reference evidence="1" key="1">
    <citation type="submission" date="2020-05" db="EMBL/GenBank/DDBJ databases">
        <title>Mycena genomes resolve the evolution of fungal bioluminescence.</title>
        <authorList>
            <person name="Tsai I.J."/>
        </authorList>
    </citation>
    <scope>NUCLEOTIDE SEQUENCE</scope>
    <source>
        <strain evidence="1">CCC161011</strain>
    </source>
</reference>
<accession>A0A8H6YQT8</accession>
<organism evidence="1 2">
    <name type="scientific">Mycena venus</name>
    <dbReference type="NCBI Taxonomy" id="2733690"/>
    <lineage>
        <taxon>Eukaryota</taxon>
        <taxon>Fungi</taxon>
        <taxon>Dikarya</taxon>
        <taxon>Basidiomycota</taxon>
        <taxon>Agaricomycotina</taxon>
        <taxon>Agaricomycetes</taxon>
        <taxon>Agaricomycetidae</taxon>
        <taxon>Agaricales</taxon>
        <taxon>Marasmiineae</taxon>
        <taxon>Mycenaceae</taxon>
        <taxon>Mycena</taxon>
    </lineage>
</organism>
<dbReference type="EMBL" id="JACAZI010000004">
    <property type="protein sequence ID" value="KAF7363172.1"/>
    <property type="molecule type" value="Genomic_DNA"/>
</dbReference>
<dbReference type="Proteomes" id="UP000620124">
    <property type="component" value="Unassembled WGS sequence"/>
</dbReference>
<name>A0A8H6YQT8_9AGAR</name>
<dbReference type="AlphaFoldDB" id="A0A8H6YQT8"/>